<evidence type="ECO:0000313" key="2">
    <source>
        <dbReference type="EMBL" id="SNS49492.1"/>
    </source>
</evidence>
<dbReference type="Gene3D" id="3.40.1000.10">
    <property type="entry name" value="Mog1/PsbP, alpha/beta/alpha sandwich"/>
    <property type="match status" value="1"/>
</dbReference>
<keyword evidence="3" id="KW-1185">Reference proteome</keyword>
<evidence type="ECO:0000256" key="1">
    <source>
        <dbReference type="ARBA" id="ARBA00022729"/>
    </source>
</evidence>
<dbReference type="RefSeq" id="WP_089243955.1">
    <property type="nucleotide sequence ID" value="NZ_FZOW01000003.1"/>
</dbReference>
<sequence length="179" mass="18581">MAEVETNGSGGSTVAQYLAVNGVDVTPSDSAHAASLGIAATPPAGWQVADAGQFPGATEVLVEPGLVENGFAPNAVLLVGKLSKSVDPQALLDCSFTDARLMPGWTEVDARADDLGPWPARFVSGTFVAEQLELAVTTRYAVVGVDEQYLVQLTVTVLADQTDKLAFDIAALNDGLYIS</sequence>
<organism evidence="2 3">
    <name type="scientific">Rhodococcoides kyotonense</name>
    <dbReference type="NCBI Taxonomy" id="398843"/>
    <lineage>
        <taxon>Bacteria</taxon>
        <taxon>Bacillati</taxon>
        <taxon>Actinomycetota</taxon>
        <taxon>Actinomycetes</taxon>
        <taxon>Mycobacteriales</taxon>
        <taxon>Nocardiaceae</taxon>
        <taxon>Rhodococcoides</taxon>
    </lineage>
</organism>
<evidence type="ECO:0000313" key="3">
    <source>
        <dbReference type="Proteomes" id="UP000198327"/>
    </source>
</evidence>
<dbReference type="AlphaFoldDB" id="A0A239F007"/>
<proteinExistence type="predicted"/>
<reference evidence="3" key="1">
    <citation type="submission" date="2017-06" db="EMBL/GenBank/DDBJ databases">
        <authorList>
            <person name="Varghese N."/>
            <person name="Submissions S."/>
        </authorList>
    </citation>
    <scope>NUCLEOTIDE SEQUENCE [LARGE SCALE GENOMIC DNA]</scope>
    <source>
        <strain evidence="3">JCM 23211</strain>
    </source>
</reference>
<accession>A0A239F007</accession>
<dbReference type="Pfam" id="PF10738">
    <property type="entry name" value="Lpp-LpqN"/>
    <property type="match status" value="1"/>
</dbReference>
<protein>
    <submittedName>
        <fullName evidence="2">Probable lipoprotein LpqN</fullName>
    </submittedName>
</protein>
<dbReference type="EMBL" id="FZOW01000003">
    <property type="protein sequence ID" value="SNS49492.1"/>
    <property type="molecule type" value="Genomic_DNA"/>
</dbReference>
<keyword evidence="1" id="KW-0732">Signal</keyword>
<dbReference type="STRING" id="398843.A3K89_21485"/>
<dbReference type="InterPro" id="IPR019674">
    <property type="entry name" value="Lipoprotein_LpqN/LpqT-like"/>
</dbReference>
<keyword evidence="2" id="KW-0449">Lipoprotein</keyword>
<name>A0A239F007_9NOCA</name>
<dbReference type="OrthoDB" id="4369169at2"/>
<dbReference type="Proteomes" id="UP000198327">
    <property type="component" value="Unassembled WGS sequence"/>
</dbReference>
<gene>
    <name evidence="2" type="ORF">SAMN05421642_1033</name>
</gene>